<sequence>MTTPLFLLRCTEIGISIVDLDFLTIGLVIDMWTERANDSVKYKRLASQEDFDKF</sequence>
<evidence type="ECO:0000313" key="2">
    <source>
        <dbReference type="Proteomes" id="UP000095439"/>
    </source>
</evidence>
<name>A0A173W812_9FIRM</name>
<dbReference type="EMBL" id="CYYY01000001">
    <property type="protein sequence ID" value="CUN35180.1"/>
    <property type="molecule type" value="Genomic_DNA"/>
</dbReference>
<evidence type="ECO:0000313" key="1">
    <source>
        <dbReference type="EMBL" id="CUN35180.1"/>
    </source>
</evidence>
<proteinExistence type="predicted"/>
<organism evidence="1 2">
    <name type="scientific">Dorea longicatena</name>
    <dbReference type="NCBI Taxonomy" id="88431"/>
    <lineage>
        <taxon>Bacteria</taxon>
        <taxon>Bacillati</taxon>
        <taxon>Bacillota</taxon>
        <taxon>Clostridia</taxon>
        <taxon>Lachnospirales</taxon>
        <taxon>Lachnospiraceae</taxon>
        <taxon>Dorea</taxon>
    </lineage>
</organism>
<dbReference type="AlphaFoldDB" id="A0A173W812"/>
<dbReference type="RefSeq" id="WP_173477477.1">
    <property type="nucleotide sequence ID" value="NZ_CABIWY010000001.1"/>
</dbReference>
<reference evidence="1 2" key="1">
    <citation type="submission" date="2015-09" db="EMBL/GenBank/DDBJ databases">
        <authorList>
            <consortium name="Pathogen Informatics"/>
        </authorList>
    </citation>
    <scope>NUCLEOTIDE SEQUENCE [LARGE SCALE GENOMIC DNA]</scope>
    <source>
        <strain evidence="1 2">2789STDY5608866</strain>
    </source>
</reference>
<protein>
    <submittedName>
        <fullName evidence="1">Uncharacterized protein</fullName>
    </submittedName>
</protein>
<accession>A0A173W812</accession>
<dbReference type="Proteomes" id="UP000095439">
    <property type="component" value="Unassembled WGS sequence"/>
</dbReference>
<gene>
    <name evidence="1" type="ORF">ERS852423_00084</name>
</gene>